<evidence type="ECO:0000256" key="1">
    <source>
        <dbReference type="SAM" id="MobiDB-lite"/>
    </source>
</evidence>
<keyword evidence="3" id="KW-0614">Plasmid</keyword>
<proteinExistence type="predicted"/>
<dbReference type="PROSITE" id="PS51318">
    <property type="entry name" value="TAT"/>
    <property type="match status" value="1"/>
</dbReference>
<geneLocation type="plasmid" evidence="3">
    <name>unnamed3</name>
</geneLocation>
<sequence>MSELSVTPTRETIDEPTHDQGRPSTYTRRRVLRTGAALTGTAALGSVAGCLGGPGRSKQVAYPLDRDDPTVRAARVAEKRAYEHYGLDFSEHLVGVPELDLEIRVVEVGAGPPVVVIPGGIGEGMKWLPLLPELEGYTAYVMDRPGGGLSDGIDHRTRPLREIAASSTKALFDNFDLDEAPIVGSSMGGLWTLRFALAHPERVGPIALLGTPATFPGENVDVPQRIASLPMISGVMFENVVQPDNTADVREGWERNGHPEETATGLPEAYAEATYRMDNLPYFTLSWTSLIQSVMGFWGNRPGPSLQPKDLREIRSPVLLLWGGNDPFGSIETGRAGAEHFRDAEFHEAGVGHLPWLDAPEACGELVRGFLGENA</sequence>
<reference evidence="3 4" key="1">
    <citation type="submission" date="2018-01" db="EMBL/GenBank/DDBJ databases">
        <title>Complete genome sequence of Salinigranum rubrum GX10T, an extremely halophilic archaeon isolated from a marine solar saltern.</title>
        <authorList>
            <person name="Han S."/>
        </authorList>
    </citation>
    <scope>NUCLEOTIDE SEQUENCE [LARGE SCALE GENOMIC DNA]</scope>
    <source>
        <strain evidence="3 4">GX10</strain>
        <plasmid evidence="4">Plasmid unnamed3</plasmid>
    </source>
</reference>
<feature type="compositionally biased region" description="Basic and acidic residues" evidence="1">
    <location>
        <begin position="11"/>
        <end position="21"/>
    </location>
</feature>
<dbReference type="PRINTS" id="PR00111">
    <property type="entry name" value="ABHYDROLASE"/>
</dbReference>
<dbReference type="InterPro" id="IPR000073">
    <property type="entry name" value="AB_hydrolase_1"/>
</dbReference>
<dbReference type="InterPro" id="IPR050266">
    <property type="entry name" value="AB_hydrolase_sf"/>
</dbReference>
<dbReference type="Gene3D" id="3.40.50.1820">
    <property type="entry name" value="alpha/beta hydrolase"/>
    <property type="match status" value="1"/>
</dbReference>
<dbReference type="EMBL" id="CP026312">
    <property type="protein sequence ID" value="AUV84497.1"/>
    <property type="molecule type" value="Genomic_DNA"/>
</dbReference>
<dbReference type="Proteomes" id="UP000236584">
    <property type="component" value="Plasmid unnamed3"/>
</dbReference>
<feature type="compositionally biased region" description="Polar residues" evidence="1">
    <location>
        <begin position="1"/>
        <end position="10"/>
    </location>
</feature>
<dbReference type="Pfam" id="PF00561">
    <property type="entry name" value="Abhydrolase_1"/>
    <property type="match status" value="1"/>
</dbReference>
<dbReference type="AlphaFoldDB" id="A0A2I8VRF7"/>
<protein>
    <recommendedName>
        <fullName evidence="2">AB hydrolase-1 domain-containing protein</fullName>
    </recommendedName>
</protein>
<dbReference type="KEGG" id="srub:C2R22_23415"/>
<organism evidence="3 4">
    <name type="scientific">Salinigranum rubrum</name>
    <dbReference type="NCBI Taxonomy" id="755307"/>
    <lineage>
        <taxon>Archaea</taxon>
        <taxon>Methanobacteriati</taxon>
        <taxon>Methanobacteriota</taxon>
        <taxon>Stenosarchaea group</taxon>
        <taxon>Halobacteria</taxon>
        <taxon>Halobacteriales</taxon>
        <taxon>Haloferacaceae</taxon>
        <taxon>Salinigranum</taxon>
    </lineage>
</organism>
<accession>A0A2I8VRF7</accession>
<dbReference type="InterPro" id="IPR006311">
    <property type="entry name" value="TAT_signal"/>
</dbReference>
<evidence type="ECO:0000259" key="2">
    <source>
        <dbReference type="Pfam" id="PF00561"/>
    </source>
</evidence>
<feature type="domain" description="AB hydrolase-1" evidence="2">
    <location>
        <begin position="112"/>
        <end position="359"/>
    </location>
</feature>
<dbReference type="PANTHER" id="PTHR43798">
    <property type="entry name" value="MONOACYLGLYCEROL LIPASE"/>
    <property type="match status" value="1"/>
</dbReference>
<gene>
    <name evidence="3" type="ORF">C2R22_23415</name>
</gene>
<feature type="region of interest" description="Disordered" evidence="1">
    <location>
        <begin position="1"/>
        <end position="27"/>
    </location>
</feature>
<dbReference type="InterPro" id="IPR029058">
    <property type="entry name" value="AB_hydrolase_fold"/>
</dbReference>
<evidence type="ECO:0000313" key="3">
    <source>
        <dbReference type="EMBL" id="AUV84497.1"/>
    </source>
</evidence>
<dbReference type="SUPFAM" id="SSF53474">
    <property type="entry name" value="alpha/beta-Hydrolases"/>
    <property type="match status" value="1"/>
</dbReference>
<keyword evidence="4" id="KW-1185">Reference proteome</keyword>
<name>A0A2I8VRF7_9EURY</name>
<evidence type="ECO:0000313" key="4">
    <source>
        <dbReference type="Proteomes" id="UP000236584"/>
    </source>
</evidence>